<gene>
    <name evidence="1" type="ORF">WN48_07632</name>
</gene>
<dbReference type="AlphaFoldDB" id="A0A310SST4"/>
<protein>
    <submittedName>
        <fullName evidence="1">Uncharacterized protein</fullName>
    </submittedName>
</protein>
<proteinExistence type="predicted"/>
<name>A0A310SST4_9HYME</name>
<evidence type="ECO:0000313" key="1">
    <source>
        <dbReference type="EMBL" id="OAD62680.1"/>
    </source>
</evidence>
<organism evidence="1 2">
    <name type="scientific">Eufriesea mexicana</name>
    <dbReference type="NCBI Taxonomy" id="516756"/>
    <lineage>
        <taxon>Eukaryota</taxon>
        <taxon>Metazoa</taxon>
        <taxon>Ecdysozoa</taxon>
        <taxon>Arthropoda</taxon>
        <taxon>Hexapoda</taxon>
        <taxon>Insecta</taxon>
        <taxon>Pterygota</taxon>
        <taxon>Neoptera</taxon>
        <taxon>Endopterygota</taxon>
        <taxon>Hymenoptera</taxon>
        <taxon>Apocrita</taxon>
        <taxon>Aculeata</taxon>
        <taxon>Apoidea</taxon>
        <taxon>Anthophila</taxon>
        <taxon>Apidae</taxon>
        <taxon>Eufriesea</taxon>
    </lineage>
</organism>
<dbReference type="EMBL" id="KQ759822">
    <property type="protein sequence ID" value="OAD62680.1"/>
    <property type="molecule type" value="Genomic_DNA"/>
</dbReference>
<dbReference type="Proteomes" id="UP000250275">
    <property type="component" value="Unassembled WGS sequence"/>
</dbReference>
<keyword evidence="2" id="KW-1185">Reference proteome</keyword>
<reference evidence="1 2" key="1">
    <citation type="submission" date="2015-07" db="EMBL/GenBank/DDBJ databases">
        <title>The genome of Eufriesea mexicana.</title>
        <authorList>
            <person name="Pan H."/>
            <person name="Kapheim K."/>
        </authorList>
    </citation>
    <scope>NUCLEOTIDE SEQUENCE [LARGE SCALE GENOMIC DNA]</scope>
    <source>
        <strain evidence="1">0111107269</strain>
        <tissue evidence="1">Whole body</tissue>
    </source>
</reference>
<accession>A0A310SST4</accession>
<evidence type="ECO:0000313" key="2">
    <source>
        <dbReference type="Proteomes" id="UP000250275"/>
    </source>
</evidence>
<sequence>MYNGNNVVILFESLRMYINDDTYQTIFKERSLAYNLGPDSGGSIDELYFLYYAIFA</sequence>